<accession>A0A366S3Q4</accession>
<dbReference type="OrthoDB" id="26838at2759"/>
<dbReference type="Gene3D" id="3.30.420.10">
    <property type="entry name" value="Ribonuclease H-like superfamily/Ribonuclease H"/>
    <property type="match status" value="1"/>
</dbReference>
<dbReference type="Proteomes" id="UP000253153">
    <property type="component" value="Unassembled WGS sequence"/>
</dbReference>
<dbReference type="InterPro" id="IPR036397">
    <property type="entry name" value="RNaseH_sf"/>
</dbReference>
<reference evidence="2 3" key="1">
    <citation type="submission" date="2018-06" db="EMBL/GenBank/DDBJ databases">
        <title>Fusarium incarnatum-equiseti species complex species 28.</title>
        <authorList>
            <person name="Gardiner D.M."/>
        </authorList>
    </citation>
    <scope>NUCLEOTIDE SEQUENCE [LARGE SCALE GENOMIC DNA]</scope>
    <source>
        <strain evidence="2 3">FIESC_28</strain>
    </source>
</reference>
<dbReference type="GO" id="GO:0003676">
    <property type="term" value="F:nucleic acid binding"/>
    <property type="evidence" value="ECO:0007669"/>
    <property type="project" value="InterPro"/>
</dbReference>
<dbReference type="GO" id="GO:0008408">
    <property type="term" value="F:3'-5' exonuclease activity"/>
    <property type="evidence" value="ECO:0007669"/>
    <property type="project" value="InterPro"/>
</dbReference>
<dbReference type="PANTHER" id="PTHR43040:SF1">
    <property type="entry name" value="RIBONUCLEASE D"/>
    <property type="match status" value="1"/>
</dbReference>
<dbReference type="InterPro" id="IPR012337">
    <property type="entry name" value="RNaseH-like_sf"/>
</dbReference>
<dbReference type="EMBL" id="QKXC01000066">
    <property type="protein sequence ID" value="RBR23929.1"/>
    <property type="molecule type" value="Genomic_DNA"/>
</dbReference>
<dbReference type="PANTHER" id="PTHR43040">
    <property type="entry name" value="RIBONUCLEASE D"/>
    <property type="match status" value="1"/>
</dbReference>
<evidence type="ECO:0000313" key="3">
    <source>
        <dbReference type="Proteomes" id="UP000253153"/>
    </source>
</evidence>
<dbReference type="GO" id="GO:0006139">
    <property type="term" value="P:nucleobase-containing compound metabolic process"/>
    <property type="evidence" value="ECO:0007669"/>
    <property type="project" value="InterPro"/>
</dbReference>
<evidence type="ECO:0000313" key="2">
    <source>
        <dbReference type="EMBL" id="RBR23929.1"/>
    </source>
</evidence>
<dbReference type="GeneID" id="41992684"/>
<evidence type="ECO:0000259" key="1">
    <source>
        <dbReference type="SMART" id="SM00474"/>
    </source>
</evidence>
<organism evidence="2 3">
    <name type="scientific">Fusarium coffeatum</name>
    <dbReference type="NCBI Taxonomy" id="231269"/>
    <lineage>
        <taxon>Eukaryota</taxon>
        <taxon>Fungi</taxon>
        <taxon>Dikarya</taxon>
        <taxon>Ascomycota</taxon>
        <taxon>Pezizomycotina</taxon>
        <taxon>Sordariomycetes</taxon>
        <taxon>Hypocreomycetidae</taxon>
        <taxon>Hypocreales</taxon>
        <taxon>Nectriaceae</taxon>
        <taxon>Fusarium</taxon>
        <taxon>Fusarium incarnatum-equiseti species complex</taxon>
    </lineage>
</organism>
<proteinExistence type="predicted"/>
<gene>
    <name evidence="2" type="ORF">FIESC28_03239</name>
</gene>
<dbReference type="SMART" id="SM00474">
    <property type="entry name" value="35EXOc"/>
    <property type="match status" value="1"/>
</dbReference>
<keyword evidence="3" id="KW-1185">Reference proteome</keyword>
<dbReference type="InterPro" id="IPR002562">
    <property type="entry name" value="3'-5'_exonuclease_dom"/>
</dbReference>
<feature type="domain" description="3'-5' exonuclease" evidence="1">
    <location>
        <begin position="19"/>
        <end position="223"/>
    </location>
</feature>
<protein>
    <recommendedName>
        <fullName evidence="1">3'-5' exonuclease domain-containing protein</fullName>
    </recommendedName>
</protein>
<dbReference type="AlphaFoldDB" id="A0A366S3Q4"/>
<sequence length="266" mass="30343">MDVITKKLENTGLKLGPLVVWVDNEATVSKLVDALYGLKKGPASIYIDLEGVNLSRHGTISIMQIYDAVDKCVYLVDIHTFGAKCFSTPGKDGRTLKHVLEDDNIVKVFFDVRNDSDALYAHYNIELAGIHDLQLMEVATRNYNRRLLNGLAKCIDRDAPLTERERENMLDVKAKGRKLFLPEQGGSYEIFNQRPLPDSLKLYCVHDVQVLPRLYDHYDKKMSEAWRRKVLDVSVERVTMSHRADYVTSGRFMAFAPASWLYGKEV</sequence>
<name>A0A366S3Q4_9HYPO</name>
<dbReference type="Pfam" id="PF01612">
    <property type="entry name" value="DNA_pol_A_exo1"/>
    <property type="match status" value="1"/>
</dbReference>
<comment type="caution">
    <text evidence="2">The sequence shown here is derived from an EMBL/GenBank/DDBJ whole genome shotgun (WGS) entry which is preliminary data.</text>
</comment>
<dbReference type="SUPFAM" id="SSF53098">
    <property type="entry name" value="Ribonuclease H-like"/>
    <property type="match status" value="1"/>
</dbReference>
<dbReference type="RefSeq" id="XP_031018520.1">
    <property type="nucleotide sequence ID" value="XM_031157388.1"/>
</dbReference>